<keyword evidence="2" id="KW-1185">Reference proteome</keyword>
<protein>
    <submittedName>
        <fullName evidence="1">Uncharacterized protein</fullName>
    </submittedName>
</protein>
<accession>A0A840SIK1</accession>
<dbReference type="AlphaFoldDB" id="A0A840SIK1"/>
<proteinExistence type="predicted"/>
<evidence type="ECO:0000313" key="1">
    <source>
        <dbReference type="EMBL" id="MBB5220590.1"/>
    </source>
</evidence>
<dbReference type="Proteomes" id="UP000549457">
    <property type="component" value="Unassembled WGS sequence"/>
</dbReference>
<name>A0A840SIK1_9RHOB</name>
<organism evidence="1 2">
    <name type="scientific">Amaricoccus macauensis</name>
    <dbReference type="NCBI Taxonomy" id="57001"/>
    <lineage>
        <taxon>Bacteria</taxon>
        <taxon>Pseudomonadati</taxon>
        <taxon>Pseudomonadota</taxon>
        <taxon>Alphaproteobacteria</taxon>
        <taxon>Rhodobacterales</taxon>
        <taxon>Paracoccaceae</taxon>
        <taxon>Amaricoccus</taxon>
    </lineage>
</organism>
<gene>
    <name evidence="1" type="ORF">HNP73_000511</name>
</gene>
<evidence type="ECO:0000313" key="2">
    <source>
        <dbReference type="Proteomes" id="UP000549457"/>
    </source>
</evidence>
<sequence>MTTPARTAAGEAVPGVDVSAAERLLLEETHG</sequence>
<dbReference type="EMBL" id="JACHFM010000001">
    <property type="protein sequence ID" value="MBB5220590.1"/>
    <property type="molecule type" value="Genomic_DNA"/>
</dbReference>
<reference evidence="1 2" key="1">
    <citation type="submission" date="2020-08" db="EMBL/GenBank/DDBJ databases">
        <title>Genomic Encyclopedia of Type Strains, Phase IV (KMG-IV): sequencing the most valuable type-strain genomes for metagenomic binning, comparative biology and taxonomic classification.</title>
        <authorList>
            <person name="Goeker M."/>
        </authorList>
    </citation>
    <scope>NUCLEOTIDE SEQUENCE [LARGE SCALE GENOMIC DNA]</scope>
    <source>
        <strain evidence="1 2">DSM 101730</strain>
    </source>
</reference>
<comment type="caution">
    <text evidence="1">The sequence shown here is derived from an EMBL/GenBank/DDBJ whole genome shotgun (WGS) entry which is preliminary data.</text>
</comment>